<dbReference type="Proteomes" id="UP001328107">
    <property type="component" value="Unassembled WGS sequence"/>
</dbReference>
<evidence type="ECO:0000313" key="2">
    <source>
        <dbReference type="Proteomes" id="UP001328107"/>
    </source>
</evidence>
<name>A0AAN5D7X1_9BILA</name>
<feature type="non-terminal residue" evidence="1">
    <location>
        <position position="1"/>
    </location>
</feature>
<gene>
    <name evidence="1" type="ORF">PMAYCL1PPCAC_27475</name>
</gene>
<keyword evidence="2" id="KW-1185">Reference proteome</keyword>
<evidence type="ECO:0000313" key="1">
    <source>
        <dbReference type="EMBL" id="GMR57280.1"/>
    </source>
</evidence>
<comment type="caution">
    <text evidence="1">The sequence shown here is derived from an EMBL/GenBank/DDBJ whole genome shotgun (WGS) entry which is preliminary data.</text>
</comment>
<dbReference type="EMBL" id="BTRK01000006">
    <property type="protein sequence ID" value="GMR57280.1"/>
    <property type="molecule type" value="Genomic_DNA"/>
</dbReference>
<proteinExistence type="predicted"/>
<reference evidence="2" key="1">
    <citation type="submission" date="2022-10" db="EMBL/GenBank/DDBJ databases">
        <title>Genome assembly of Pristionchus species.</title>
        <authorList>
            <person name="Yoshida K."/>
            <person name="Sommer R.J."/>
        </authorList>
    </citation>
    <scope>NUCLEOTIDE SEQUENCE [LARGE SCALE GENOMIC DNA]</scope>
    <source>
        <strain evidence="2">RS5460</strain>
    </source>
</reference>
<protein>
    <submittedName>
        <fullName evidence="1">Uncharacterized protein</fullName>
    </submittedName>
</protein>
<accession>A0AAN5D7X1</accession>
<dbReference type="AlphaFoldDB" id="A0AAN5D7X1"/>
<organism evidence="1 2">
    <name type="scientific">Pristionchus mayeri</name>
    <dbReference type="NCBI Taxonomy" id="1317129"/>
    <lineage>
        <taxon>Eukaryota</taxon>
        <taxon>Metazoa</taxon>
        <taxon>Ecdysozoa</taxon>
        <taxon>Nematoda</taxon>
        <taxon>Chromadorea</taxon>
        <taxon>Rhabditida</taxon>
        <taxon>Rhabditina</taxon>
        <taxon>Diplogasteromorpha</taxon>
        <taxon>Diplogasteroidea</taxon>
        <taxon>Neodiplogasteridae</taxon>
        <taxon>Pristionchus</taxon>
    </lineage>
</organism>
<sequence>QVIRLLSASIKHVYLNGWGNLHERHLSFCTQLLRGSTIQHLNISRPIIDDSTASLVLSFTSRVNKLDLELLSRPNLSNPTAFIAQLECAVSDSVEIADRFSNSASPFFGLTNEDWEKLLNKKLSNGSLECVEVTQNLRRQFTEAPIDLPFDTRIRMMRWWKKA</sequence>